<organism evidence="6 7">
    <name type="scientific">Myripristis murdjan</name>
    <name type="common">pinecone soldierfish</name>
    <dbReference type="NCBI Taxonomy" id="586833"/>
    <lineage>
        <taxon>Eukaryota</taxon>
        <taxon>Metazoa</taxon>
        <taxon>Chordata</taxon>
        <taxon>Craniata</taxon>
        <taxon>Vertebrata</taxon>
        <taxon>Euteleostomi</taxon>
        <taxon>Actinopterygii</taxon>
        <taxon>Neopterygii</taxon>
        <taxon>Teleostei</taxon>
        <taxon>Neoteleostei</taxon>
        <taxon>Acanthomorphata</taxon>
        <taxon>Holocentriformes</taxon>
        <taxon>Holocentridae</taxon>
        <taxon>Myripristis</taxon>
    </lineage>
</organism>
<reference evidence="6" key="3">
    <citation type="submission" date="2025-09" db="UniProtKB">
        <authorList>
            <consortium name="Ensembl"/>
        </authorList>
    </citation>
    <scope>IDENTIFICATION</scope>
</reference>
<dbReference type="Gene3D" id="3.30.559.10">
    <property type="entry name" value="Chloramphenicol acetyltransferase-like domain"/>
    <property type="match status" value="1"/>
</dbReference>
<name>A0A667XYA8_9TELE</name>
<dbReference type="SUPFAM" id="SSF52777">
    <property type="entry name" value="CoA-dependent acyltransferases"/>
    <property type="match status" value="2"/>
</dbReference>
<keyword evidence="7" id="KW-1185">Reference proteome</keyword>
<dbReference type="Ensembl" id="ENSMMDT00005023148.1">
    <property type="protein sequence ID" value="ENSMMDP00005022650.1"/>
    <property type="gene ID" value="ENSMMDG00005010980.1"/>
</dbReference>
<comment type="similarity">
    <text evidence="1">Belongs to the carnitine/choline acetyltransferase family.</text>
</comment>
<dbReference type="Gene3D" id="3.30.559.70">
    <property type="entry name" value="Choline/Carnitine o-acyltransferase, domain 2"/>
    <property type="match status" value="1"/>
</dbReference>
<sequence>MALHDYPIPDLDVTLQEVGRVLQLTLSPDLYPEFKSTLGQQRELLQEAQQKLAAIASGQENWVTAQFKSRLLSCTDPLPTSTALPAVLPPSRANKCTQLERAASLLWAVAKLYCEPSLVEGDVPTERTQQSEVFAASRIPGREQDEIKVRSFLNLHAIITCARGVFPVDILWRPSTGGPISALPFLDIYNQLAQVMSQPTAGKQNDPSTICSFSALERKVWAALREEILEQGGAAATSLGLMESAVLALSLEDCNPPPEPADSLNAVRLGVVNLVVFSDGTAGMVFEHSAVDGMVAGLVSECVYNLSETVNLNLVHTDTGNVNGSVTVNSANSVSPTPLTFPLQGINNPDLSPSLKATHPIITFEVCSYPDVFSTIRGQRGLYDAWINFSLQLSLRQTLGESAASHILVTPTHMRHFKHGRCDPTYSLTMRSRQLVGALESCTGPDNTTQYTTDLLRLFHVAFLEHKNLIKNTKSGLGVGPHLAALRWSMPPDNPLKKFLDSFGYKVRMVLNGKGSFALVLEKLQESLK</sequence>
<reference evidence="6" key="1">
    <citation type="submission" date="2019-06" db="EMBL/GenBank/DDBJ databases">
        <authorList>
            <consortium name="Wellcome Sanger Institute Data Sharing"/>
        </authorList>
    </citation>
    <scope>NUCLEOTIDE SEQUENCE [LARGE SCALE GENOMIC DNA]</scope>
</reference>
<evidence type="ECO:0000259" key="5">
    <source>
        <dbReference type="Pfam" id="PF00755"/>
    </source>
</evidence>
<feature type="active site" description="Proton acceptor" evidence="4">
    <location>
        <position position="288"/>
    </location>
</feature>
<proteinExistence type="inferred from homology"/>
<evidence type="ECO:0000256" key="4">
    <source>
        <dbReference type="PIRSR" id="PIRSR600542-1"/>
    </source>
</evidence>
<dbReference type="InParanoid" id="A0A667XYA8"/>
<evidence type="ECO:0000313" key="7">
    <source>
        <dbReference type="Proteomes" id="UP000472263"/>
    </source>
</evidence>
<evidence type="ECO:0000256" key="3">
    <source>
        <dbReference type="ARBA" id="ARBA00023315"/>
    </source>
</evidence>
<dbReference type="GeneTree" id="ENSGT00990000211443"/>
<dbReference type="GO" id="GO:0016746">
    <property type="term" value="F:acyltransferase activity"/>
    <property type="evidence" value="ECO:0007669"/>
    <property type="project" value="UniProtKB-KW"/>
</dbReference>
<evidence type="ECO:0000313" key="6">
    <source>
        <dbReference type="Ensembl" id="ENSMMDP00005022650.1"/>
    </source>
</evidence>
<reference evidence="6" key="2">
    <citation type="submission" date="2025-08" db="UniProtKB">
        <authorList>
            <consortium name="Ensembl"/>
        </authorList>
    </citation>
    <scope>IDENTIFICATION</scope>
</reference>
<dbReference type="PANTHER" id="PTHR22589">
    <property type="entry name" value="CARNITINE O-ACYLTRANSFERASE"/>
    <property type="match status" value="1"/>
</dbReference>
<dbReference type="Pfam" id="PF00755">
    <property type="entry name" value="Carn_acyltransf"/>
    <property type="match status" value="1"/>
</dbReference>
<evidence type="ECO:0000256" key="2">
    <source>
        <dbReference type="ARBA" id="ARBA00022679"/>
    </source>
</evidence>
<evidence type="ECO:0000256" key="1">
    <source>
        <dbReference type="ARBA" id="ARBA00005232"/>
    </source>
</evidence>
<accession>A0A667XYA8</accession>
<keyword evidence="3" id="KW-0012">Acyltransferase</keyword>
<dbReference type="Proteomes" id="UP000472263">
    <property type="component" value="Chromosome 8"/>
</dbReference>
<dbReference type="InterPro" id="IPR039551">
    <property type="entry name" value="Cho/carn_acyl_trans"/>
</dbReference>
<keyword evidence="2" id="KW-0808">Transferase</keyword>
<protein>
    <recommendedName>
        <fullName evidence="5">Choline/carnitine acyltransferase domain-containing protein</fullName>
    </recommendedName>
</protein>
<feature type="domain" description="Choline/carnitine acyltransferase" evidence="5">
    <location>
        <begin position="7"/>
        <end position="501"/>
    </location>
</feature>
<dbReference type="AlphaFoldDB" id="A0A667XYA8"/>
<dbReference type="InterPro" id="IPR042231">
    <property type="entry name" value="Cho/carn_acyl_trans_2"/>
</dbReference>
<dbReference type="InterPro" id="IPR000542">
    <property type="entry name" value="Carn_acyl_trans"/>
</dbReference>
<dbReference type="InterPro" id="IPR023213">
    <property type="entry name" value="CAT-like_dom_sf"/>
</dbReference>